<dbReference type="KEGG" id="ccyn:CGC48_02055"/>
<dbReference type="RefSeq" id="WP_098028266.1">
    <property type="nucleotide sequence ID" value="NZ_CP022378.1"/>
</dbReference>
<name>A0A286NTT7_9FLAO</name>
<evidence type="ECO:0000313" key="1">
    <source>
        <dbReference type="EMBL" id="ATA67514.1"/>
    </source>
</evidence>
<dbReference type="InterPro" id="IPR041408">
    <property type="entry name" value="Hcp_Tssd"/>
</dbReference>
<accession>A0A286NTT7</accession>
<dbReference type="GeneID" id="96780576"/>
<reference evidence="1 2" key="1">
    <citation type="journal article" date="2017" name="Genome Announc.">
        <title>Twelve Complete Reference Genomes of Clinical Isolates in the Capnocytophaga Genus.</title>
        <authorList>
            <person name="Villarma A."/>
            <person name="Gulvik C.A."/>
            <person name="Rowe L.A."/>
            <person name="Sheth M."/>
            <person name="Juieng P."/>
            <person name="Nicholson A.C."/>
            <person name="Loparev V.N."/>
            <person name="McQuiston J.R."/>
        </authorList>
    </citation>
    <scope>NUCLEOTIDE SEQUENCE [LARGE SCALE GENOMIC DNA]</scope>
    <source>
        <strain evidence="1 2">G7591</strain>
    </source>
</reference>
<dbReference type="Pfam" id="PF17642">
    <property type="entry name" value="TssD"/>
    <property type="match status" value="1"/>
</dbReference>
<proteinExistence type="predicted"/>
<dbReference type="EMBL" id="CP022378">
    <property type="protein sequence ID" value="ATA67514.1"/>
    <property type="molecule type" value="Genomic_DNA"/>
</dbReference>
<sequence>MYGYRTFLKIGDTENIDFISILKNGYELSNFSYSLIQPADEQGKAQGEVQGGTMQLTFNGFPTDELLDWMINPRRHKDGIIITYGEDNASVMRVFFKKAFCIDMNINYIHSGSQYLSVQFIVSAQSLKFGEEQVQRNWLNV</sequence>
<dbReference type="GO" id="GO:0033104">
    <property type="term" value="C:type VI protein secretion system complex"/>
    <property type="evidence" value="ECO:0007669"/>
    <property type="project" value="InterPro"/>
</dbReference>
<dbReference type="Proteomes" id="UP000242855">
    <property type="component" value="Chromosome"/>
</dbReference>
<evidence type="ECO:0000313" key="2">
    <source>
        <dbReference type="Proteomes" id="UP000242855"/>
    </source>
</evidence>
<protein>
    <submittedName>
        <fullName evidence="1">Type VI secretion system needle protein Hcp</fullName>
    </submittedName>
</protein>
<dbReference type="AlphaFoldDB" id="A0A286NTT7"/>
<gene>
    <name evidence="1" type="ORF">CGC48_02055</name>
</gene>
<organism evidence="1 2">
    <name type="scientific">Capnocytophaga cynodegmi</name>
    <dbReference type="NCBI Taxonomy" id="28189"/>
    <lineage>
        <taxon>Bacteria</taxon>
        <taxon>Pseudomonadati</taxon>
        <taxon>Bacteroidota</taxon>
        <taxon>Flavobacteriia</taxon>
        <taxon>Flavobacteriales</taxon>
        <taxon>Flavobacteriaceae</taxon>
        <taxon>Capnocytophaga</taxon>
    </lineage>
</organism>